<gene>
    <name evidence="2" type="ORF">FIU01_00640</name>
</gene>
<evidence type="ECO:0000256" key="1">
    <source>
        <dbReference type="SAM" id="Phobius"/>
    </source>
</evidence>
<evidence type="ECO:0000313" key="2">
    <source>
        <dbReference type="EMBL" id="QDC43171.1"/>
    </source>
</evidence>
<proteinExistence type="predicted"/>
<evidence type="ECO:0000313" key="3">
    <source>
        <dbReference type="Proteomes" id="UP000311008"/>
    </source>
</evidence>
<keyword evidence="1" id="KW-0812">Transmembrane</keyword>
<protein>
    <recommendedName>
        <fullName evidence="4">PilN domain-containing protein</fullName>
    </recommendedName>
</protein>
<dbReference type="Proteomes" id="UP000311008">
    <property type="component" value="Chromosome"/>
</dbReference>
<dbReference type="KEGG" id="mmec:FIU01_00640"/>
<keyword evidence="3" id="KW-1185">Reference proteome</keyword>
<feature type="transmembrane region" description="Helical" evidence="1">
    <location>
        <begin position="12"/>
        <end position="33"/>
    </location>
</feature>
<dbReference type="AlphaFoldDB" id="A0A5B8CPL0"/>
<dbReference type="EMBL" id="CP040946">
    <property type="protein sequence ID" value="QDC43171.1"/>
    <property type="molecule type" value="Genomic_DNA"/>
</dbReference>
<dbReference type="RefSeq" id="WP_140001973.1">
    <property type="nucleotide sequence ID" value="NZ_CP040946.1"/>
</dbReference>
<dbReference type="OrthoDB" id="8536849at2"/>
<accession>A0A5B8CPL0</accession>
<keyword evidence="1" id="KW-1133">Transmembrane helix</keyword>
<keyword evidence="1" id="KW-0472">Membrane</keyword>
<reference evidence="3" key="1">
    <citation type="journal article" date="2019" name="ISME J.">
        <title>Evolution in action: habitat transition from sediment to the pelagial leads to genome streamlining in Methylophilaceae.</title>
        <authorList>
            <person name="Salcher M."/>
            <person name="Schaefle D."/>
            <person name="Kaspar M."/>
            <person name="Neuenschwander S.M."/>
            <person name="Ghai R."/>
        </authorList>
    </citation>
    <scope>NUCLEOTIDE SEQUENCE [LARGE SCALE GENOMIC DNA]</scope>
    <source>
        <strain evidence="3">MMS-M-51</strain>
    </source>
</reference>
<evidence type="ECO:0008006" key="4">
    <source>
        <dbReference type="Google" id="ProtNLM"/>
    </source>
</evidence>
<organism evidence="2 3">
    <name type="scientific">Methylophilus medardicus</name>
    <dbReference type="NCBI Taxonomy" id="2588534"/>
    <lineage>
        <taxon>Bacteria</taxon>
        <taxon>Pseudomonadati</taxon>
        <taxon>Pseudomonadota</taxon>
        <taxon>Betaproteobacteria</taxon>
        <taxon>Nitrosomonadales</taxon>
        <taxon>Methylophilaceae</taxon>
        <taxon>Methylophilus</taxon>
    </lineage>
</organism>
<sequence>MTVGDYLRTLQGIFVLWLSVLIVMALALLFQIVHQSSAEQALGQAQQALHQRQQQASDLASHQSEIDFYVANRARWQALGMLEAPHFDHWDATLAAIQQQSALPDVAYQMQPPRLCSATTCQKYWPAETPPALHFTVTAIQLDWLLTHESAVSDWLAQLQAKFGERLFVRHCSWSLASDNQAIAAQCDVDLFNLPGEHP</sequence>
<name>A0A5B8CPL0_9PROT</name>